<name>A0A5C5RJH4_9ACTN</name>
<comment type="caution">
    <text evidence="3">The sequence shown here is derived from an EMBL/GenBank/DDBJ whole genome shotgun (WGS) entry which is preliminary data.</text>
</comment>
<feature type="region of interest" description="Disordered" evidence="1">
    <location>
        <begin position="183"/>
        <end position="208"/>
    </location>
</feature>
<feature type="domain" description="IclR-ED" evidence="2">
    <location>
        <begin position="1"/>
        <end position="169"/>
    </location>
</feature>
<evidence type="ECO:0000313" key="3">
    <source>
        <dbReference type="EMBL" id="TWS23156.1"/>
    </source>
</evidence>
<dbReference type="PANTHER" id="PTHR30136">
    <property type="entry name" value="HELIX-TURN-HELIX TRANSCRIPTIONAL REGULATOR, ICLR FAMILY"/>
    <property type="match status" value="1"/>
</dbReference>
<dbReference type="InterPro" id="IPR050707">
    <property type="entry name" value="HTH_MetabolicPath_Reg"/>
</dbReference>
<protein>
    <recommendedName>
        <fullName evidence="2">IclR-ED domain-containing protein</fullName>
    </recommendedName>
</protein>
<dbReference type="PROSITE" id="PS51078">
    <property type="entry name" value="ICLR_ED"/>
    <property type="match status" value="1"/>
</dbReference>
<dbReference type="EMBL" id="VIGX01000091">
    <property type="protein sequence ID" value="TWS23156.1"/>
    <property type="molecule type" value="Genomic_DNA"/>
</dbReference>
<evidence type="ECO:0000256" key="1">
    <source>
        <dbReference type="SAM" id="MobiDB-lite"/>
    </source>
</evidence>
<dbReference type="Gene3D" id="3.30.450.40">
    <property type="match status" value="1"/>
</dbReference>
<organism evidence="3 4">
    <name type="scientific">Tsukamurella conjunctivitidis</name>
    <dbReference type="NCBI Taxonomy" id="2592068"/>
    <lineage>
        <taxon>Bacteria</taxon>
        <taxon>Bacillati</taxon>
        <taxon>Actinomycetota</taxon>
        <taxon>Actinomycetes</taxon>
        <taxon>Mycobacteriales</taxon>
        <taxon>Tsukamurellaceae</taxon>
        <taxon>Tsukamurella</taxon>
    </lineage>
</organism>
<evidence type="ECO:0000259" key="2">
    <source>
        <dbReference type="PROSITE" id="PS51078"/>
    </source>
</evidence>
<keyword evidence="4" id="KW-1185">Reference proteome</keyword>
<accession>A0A5C5RJH4</accession>
<dbReference type="InterPro" id="IPR014757">
    <property type="entry name" value="Tscrpt_reg_IclR_C"/>
</dbReference>
<dbReference type="Pfam" id="PF01614">
    <property type="entry name" value="IclR_C"/>
    <property type="match status" value="1"/>
</dbReference>
<dbReference type="InterPro" id="IPR029016">
    <property type="entry name" value="GAF-like_dom_sf"/>
</dbReference>
<dbReference type="GO" id="GO:0003677">
    <property type="term" value="F:DNA binding"/>
    <property type="evidence" value="ECO:0007669"/>
    <property type="project" value="TreeGrafter"/>
</dbReference>
<dbReference type="OrthoDB" id="8479143at2"/>
<sequence>MIRPALQAVSSEFNELVHLARLSGFSVVYVDKVEPDRPIRVVSRVGKEVPAVRTALGRSFIGSMPNREELLPWFFSDPAVRDLDPQTLEELHTSVRENFTLLDTRGWTQENGENEKGISCVAVPLSVDGQIQLAISVSTPTERMPAERREAIVMGIAEAIEALPDSARVSVASRPLALRALREQQTQVPPGGPVESVPGGLGSGVAPV</sequence>
<gene>
    <name evidence="3" type="ORF">FK530_24505</name>
</gene>
<dbReference type="GO" id="GO:0045892">
    <property type="term" value="P:negative regulation of DNA-templated transcription"/>
    <property type="evidence" value="ECO:0007669"/>
    <property type="project" value="TreeGrafter"/>
</dbReference>
<dbReference type="SUPFAM" id="SSF55781">
    <property type="entry name" value="GAF domain-like"/>
    <property type="match status" value="1"/>
</dbReference>
<reference evidence="3 4" key="1">
    <citation type="submission" date="2019-06" db="EMBL/GenBank/DDBJ databases">
        <title>Tsukamurella conjunctivitidis sp. nov., Tsukamurella assacharolytica sp. nov. and Tsukamurella sputae sp. nov. isolated from patients with conjunctivitis, bacteraemia (lymphoma) and respiratory infection (sputum) in Hong Kong.</title>
        <authorList>
            <person name="Teng J.L.L."/>
            <person name="Lee H.H."/>
            <person name="Fong J.Y.H."/>
            <person name="Fok K.M.N."/>
            <person name="Lau S.K.P."/>
            <person name="Woo P.C.Y."/>
        </authorList>
    </citation>
    <scope>NUCLEOTIDE SEQUENCE [LARGE SCALE GENOMIC DNA]</scope>
    <source>
        <strain evidence="3 4">HKU72</strain>
    </source>
</reference>
<dbReference type="AlphaFoldDB" id="A0A5C5RJH4"/>
<evidence type="ECO:0000313" key="4">
    <source>
        <dbReference type="Proteomes" id="UP000319375"/>
    </source>
</evidence>
<dbReference type="GO" id="GO:0003700">
    <property type="term" value="F:DNA-binding transcription factor activity"/>
    <property type="evidence" value="ECO:0007669"/>
    <property type="project" value="TreeGrafter"/>
</dbReference>
<dbReference type="Proteomes" id="UP000319375">
    <property type="component" value="Unassembled WGS sequence"/>
</dbReference>
<dbReference type="RefSeq" id="WP_146489437.1">
    <property type="nucleotide sequence ID" value="NZ_VIGX01000091.1"/>
</dbReference>
<feature type="compositionally biased region" description="Gly residues" evidence="1">
    <location>
        <begin position="199"/>
        <end position="208"/>
    </location>
</feature>
<proteinExistence type="predicted"/>
<dbReference type="PANTHER" id="PTHR30136:SF24">
    <property type="entry name" value="HTH-TYPE TRANSCRIPTIONAL REPRESSOR ALLR"/>
    <property type="match status" value="1"/>
</dbReference>